<reference evidence="1" key="1">
    <citation type="submission" date="2020-09" db="EMBL/GenBank/DDBJ databases">
        <title>Genome-Enabled Discovery of Anthraquinone Biosynthesis in Senna tora.</title>
        <authorList>
            <person name="Kang S.-H."/>
            <person name="Pandey R.P."/>
            <person name="Lee C.-M."/>
            <person name="Sim J.-S."/>
            <person name="Jeong J.-T."/>
            <person name="Choi B.-S."/>
            <person name="Jung M."/>
            <person name="Ginzburg D."/>
            <person name="Zhao K."/>
            <person name="Won S.Y."/>
            <person name="Oh T.-J."/>
            <person name="Yu Y."/>
            <person name="Kim N.-H."/>
            <person name="Lee O.R."/>
            <person name="Lee T.-H."/>
            <person name="Bashyal P."/>
            <person name="Kim T.-S."/>
            <person name="Lee W.-H."/>
            <person name="Kawkins C."/>
            <person name="Kim C.-K."/>
            <person name="Kim J.S."/>
            <person name="Ahn B.O."/>
            <person name="Rhee S.Y."/>
            <person name="Sohng J.K."/>
        </authorList>
    </citation>
    <scope>NUCLEOTIDE SEQUENCE</scope>
    <source>
        <tissue evidence="1">Leaf</tissue>
    </source>
</reference>
<gene>
    <name evidence="1" type="ORF">G2W53_044237</name>
</gene>
<keyword evidence="2" id="KW-1185">Reference proteome</keyword>
<sequence>MGLHFKSTISSHEIGGLRLWRTTPQYQTVYEMYI</sequence>
<evidence type="ECO:0000313" key="1">
    <source>
        <dbReference type="EMBL" id="KAF7805126.1"/>
    </source>
</evidence>
<accession>A0A834SK65</accession>
<dbReference type="EMBL" id="JAAIUW010000013">
    <property type="protein sequence ID" value="KAF7805126.1"/>
    <property type="molecule type" value="Genomic_DNA"/>
</dbReference>
<organism evidence="1 2">
    <name type="scientific">Senna tora</name>
    <dbReference type="NCBI Taxonomy" id="362788"/>
    <lineage>
        <taxon>Eukaryota</taxon>
        <taxon>Viridiplantae</taxon>
        <taxon>Streptophyta</taxon>
        <taxon>Embryophyta</taxon>
        <taxon>Tracheophyta</taxon>
        <taxon>Spermatophyta</taxon>
        <taxon>Magnoliopsida</taxon>
        <taxon>eudicotyledons</taxon>
        <taxon>Gunneridae</taxon>
        <taxon>Pentapetalae</taxon>
        <taxon>rosids</taxon>
        <taxon>fabids</taxon>
        <taxon>Fabales</taxon>
        <taxon>Fabaceae</taxon>
        <taxon>Caesalpinioideae</taxon>
        <taxon>Cassia clade</taxon>
        <taxon>Senna</taxon>
    </lineage>
</organism>
<dbReference type="AlphaFoldDB" id="A0A834SK65"/>
<protein>
    <submittedName>
        <fullName evidence="1">Uncharacterized protein</fullName>
    </submittedName>
</protein>
<name>A0A834SK65_9FABA</name>
<dbReference type="Proteomes" id="UP000634136">
    <property type="component" value="Unassembled WGS sequence"/>
</dbReference>
<proteinExistence type="predicted"/>
<comment type="caution">
    <text evidence="1">The sequence shown here is derived from an EMBL/GenBank/DDBJ whole genome shotgun (WGS) entry which is preliminary data.</text>
</comment>
<evidence type="ECO:0000313" key="2">
    <source>
        <dbReference type="Proteomes" id="UP000634136"/>
    </source>
</evidence>